<dbReference type="RefSeq" id="WP_089790623.1">
    <property type="nucleotide sequence ID" value="NZ_FOIU01000001.1"/>
</dbReference>
<feature type="chain" id="PRO_5011766849" description="C1q domain-containing protein" evidence="1">
    <location>
        <begin position="21"/>
        <end position="358"/>
    </location>
</feature>
<reference evidence="3" key="1">
    <citation type="submission" date="2016-10" db="EMBL/GenBank/DDBJ databases">
        <authorList>
            <person name="Varghese N."/>
            <person name="Submissions S."/>
        </authorList>
    </citation>
    <scope>NUCLEOTIDE SEQUENCE [LARGE SCALE GENOMIC DNA]</scope>
    <source>
        <strain evidence="3">DSM 17724</strain>
    </source>
</reference>
<dbReference type="STRING" id="356305.SAMN05421841_0666"/>
<evidence type="ECO:0000313" key="3">
    <source>
        <dbReference type="Proteomes" id="UP000199469"/>
    </source>
</evidence>
<protein>
    <recommendedName>
        <fullName evidence="4">C1q domain-containing protein</fullName>
    </recommendedName>
</protein>
<dbReference type="OrthoDB" id="1252924at2"/>
<keyword evidence="3" id="KW-1185">Reference proteome</keyword>
<dbReference type="SUPFAM" id="SSF49842">
    <property type="entry name" value="TNF-like"/>
    <property type="match status" value="1"/>
</dbReference>
<dbReference type="Gene3D" id="2.60.120.40">
    <property type="match status" value="1"/>
</dbReference>
<organism evidence="2 3">
    <name type="scientific">Chryseobacterium wanjuense</name>
    <dbReference type="NCBI Taxonomy" id="356305"/>
    <lineage>
        <taxon>Bacteria</taxon>
        <taxon>Pseudomonadati</taxon>
        <taxon>Bacteroidota</taxon>
        <taxon>Flavobacteriia</taxon>
        <taxon>Flavobacteriales</taxon>
        <taxon>Weeksellaceae</taxon>
        <taxon>Chryseobacterium group</taxon>
        <taxon>Chryseobacterium</taxon>
    </lineage>
</organism>
<evidence type="ECO:0000256" key="1">
    <source>
        <dbReference type="SAM" id="SignalP"/>
    </source>
</evidence>
<keyword evidence="1" id="KW-0732">Signal</keyword>
<dbReference type="Proteomes" id="UP000199469">
    <property type="component" value="Unassembled WGS sequence"/>
</dbReference>
<feature type="signal peptide" evidence="1">
    <location>
        <begin position="1"/>
        <end position="20"/>
    </location>
</feature>
<name>A0A1I0NLE8_9FLAO</name>
<gene>
    <name evidence="2" type="ORF">SAMN05421841_0666</name>
</gene>
<accession>A0A1I0NLE8</accession>
<evidence type="ECO:0008006" key="4">
    <source>
        <dbReference type="Google" id="ProtNLM"/>
    </source>
</evidence>
<evidence type="ECO:0000313" key="2">
    <source>
        <dbReference type="EMBL" id="SEW02136.1"/>
    </source>
</evidence>
<dbReference type="EMBL" id="FOIU01000001">
    <property type="protein sequence ID" value="SEW02136.1"/>
    <property type="molecule type" value="Genomic_DNA"/>
</dbReference>
<sequence length="358" mass="36945">MKKSTLFCFMVASLSGYSQVGINTSSPLAILHVDGSKDNPSTGTPSANAQANDFVVSSLGNIGVGTISPANKIDVLATAGTGDVIGMRLRANSNNALTGQSILIGFHPNTVLGGNAPWGIGAQFLASATGQGSADFIFKSSNGAAYSNRMIIKNNGNVGIGLDSPSSRLEVSSGLAGASGLKFTNMNSASTATANAATLGVDATGNVVIQDVQKARFKGSVSTASFPGNSNSDSGPFTQLSYTENFDEGNNFAINTFTAPRTGFYIVNANVSLSRTSDWNTSRNELYLDARVNGTLVLANSNIFSVSAASSEAGPTISINGILQMIAGQQLAVFGWMQNNNILRPILGGRSYLSIAEL</sequence>
<dbReference type="InterPro" id="IPR008983">
    <property type="entry name" value="Tumour_necrosis_fac-like_dom"/>
</dbReference>
<dbReference type="AlphaFoldDB" id="A0A1I0NLE8"/>
<proteinExistence type="predicted"/>